<proteinExistence type="inferred from homology"/>
<dbReference type="PANTHER" id="PTHR28627:SF1">
    <property type="entry name" value="CYTOCHROME C OXIDASE ASSEMBLY FACTOR 5"/>
    <property type="match status" value="1"/>
</dbReference>
<protein>
    <recommendedName>
        <fullName evidence="3">Cytochrome c oxidase assembly factor 5</fullName>
    </recommendedName>
</protein>
<organism evidence="6 7">
    <name type="scientific">Ditylenchus destructor</name>
    <dbReference type="NCBI Taxonomy" id="166010"/>
    <lineage>
        <taxon>Eukaryota</taxon>
        <taxon>Metazoa</taxon>
        <taxon>Ecdysozoa</taxon>
        <taxon>Nematoda</taxon>
        <taxon>Chromadorea</taxon>
        <taxon>Rhabditida</taxon>
        <taxon>Tylenchina</taxon>
        <taxon>Tylenchomorpha</taxon>
        <taxon>Sphaerularioidea</taxon>
        <taxon>Anguinidae</taxon>
        <taxon>Anguininae</taxon>
        <taxon>Ditylenchus</taxon>
    </lineage>
</organism>
<dbReference type="EMBL" id="JAKKPZ010000095">
    <property type="protein sequence ID" value="KAI1702671.1"/>
    <property type="molecule type" value="Genomic_DNA"/>
</dbReference>
<evidence type="ECO:0000256" key="2">
    <source>
        <dbReference type="ARBA" id="ARBA00007785"/>
    </source>
</evidence>
<dbReference type="GO" id="GO:0005739">
    <property type="term" value="C:mitochondrion"/>
    <property type="evidence" value="ECO:0007669"/>
    <property type="project" value="TreeGrafter"/>
</dbReference>
<feature type="compositionally biased region" description="Basic and acidic residues" evidence="5">
    <location>
        <begin position="96"/>
        <end position="105"/>
    </location>
</feature>
<name>A0AAD4MRL4_9BILA</name>
<keyword evidence="4" id="KW-1015">Disulfide bond</keyword>
<keyword evidence="7" id="KW-1185">Reference proteome</keyword>
<comment type="similarity">
    <text evidence="2">Belongs to the PET191 family.</text>
</comment>
<evidence type="ECO:0000256" key="3">
    <source>
        <dbReference type="ARBA" id="ARBA00021904"/>
    </source>
</evidence>
<evidence type="ECO:0000313" key="6">
    <source>
        <dbReference type="EMBL" id="KAI1702671.1"/>
    </source>
</evidence>
<sequence>MSLFGVPRKRPEEYEGRPCQSFRSALKECLKESDCVRKERRKAKDCINNGRDYGTVPTRCFDLAAALTECNRSLDTTLKIITGEIYQEPPPQSKNDQSKTERSQN</sequence>
<reference evidence="6" key="1">
    <citation type="submission" date="2022-01" db="EMBL/GenBank/DDBJ databases">
        <title>Genome Sequence Resource for Two Populations of Ditylenchus destructor, the Migratory Endoparasitic Phytonematode.</title>
        <authorList>
            <person name="Zhang H."/>
            <person name="Lin R."/>
            <person name="Xie B."/>
        </authorList>
    </citation>
    <scope>NUCLEOTIDE SEQUENCE</scope>
    <source>
        <strain evidence="6">BazhouSP</strain>
    </source>
</reference>
<feature type="region of interest" description="Disordered" evidence="5">
    <location>
        <begin position="82"/>
        <end position="105"/>
    </location>
</feature>
<evidence type="ECO:0000256" key="1">
    <source>
        <dbReference type="ARBA" id="ARBA00003186"/>
    </source>
</evidence>
<accession>A0AAD4MRL4</accession>
<dbReference type="Pfam" id="PF10203">
    <property type="entry name" value="Pet191_N"/>
    <property type="match status" value="1"/>
</dbReference>
<dbReference type="InterPro" id="IPR018793">
    <property type="entry name" value="Cyt_c_oxidase_assmbl_Pet191"/>
</dbReference>
<comment type="function">
    <text evidence="1">Involved in an early step of the mitochondrial complex IV assembly process.</text>
</comment>
<dbReference type="Proteomes" id="UP001201812">
    <property type="component" value="Unassembled WGS sequence"/>
</dbReference>
<evidence type="ECO:0000313" key="7">
    <source>
        <dbReference type="Proteomes" id="UP001201812"/>
    </source>
</evidence>
<gene>
    <name evidence="6" type="ORF">DdX_15350</name>
</gene>
<comment type="caution">
    <text evidence="6">The sequence shown here is derived from an EMBL/GenBank/DDBJ whole genome shotgun (WGS) entry which is preliminary data.</text>
</comment>
<dbReference type="GO" id="GO:0033617">
    <property type="term" value="P:mitochondrial respiratory chain complex IV assembly"/>
    <property type="evidence" value="ECO:0007669"/>
    <property type="project" value="TreeGrafter"/>
</dbReference>
<dbReference type="AlphaFoldDB" id="A0AAD4MRL4"/>
<evidence type="ECO:0000256" key="5">
    <source>
        <dbReference type="SAM" id="MobiDB-lite"/>
    </source>
</evidence>
<dbReference type="PANTHER" id="PTHR28627">
    <property type="entry name" value="CYTOCHROME C OXIDASE ASSEMBLY FACTOR 5"/>
    <property type="match status" value="1"/>
</dbReference>
<evidence type="ECO:0000256" key="4">
    <source>
        <dbReference type="ARBA" id="ARBA00023157"/>
    </source>
</evidence>